<feature type="signal peptide" evidence="1">
    <location>
        <begin position="1"/>
        <end position="19"/>
    </location>
</feature>
<keyword evidence="3" id="KW-1185">Reference proteome</keyword>
<feature type="chain" id="PRO_5014422991" evidence="1">
    <location>
        <begin position="20"/>
        <end position="228"/>
    </location>
</feature>
<organism evidence="2 3">
    <name type="scientific">Hyaloscypha variabilis (strain UAMH 11265 / GT02V1 / F)</name>
    <name type="common">Meliniomyces variabilis</name>
    <dbReference type="NCBI Taxonomy" id="1149755"/>
    <lineage>
        <taxon>Eukaryota</taxon>
        <taxon>Fungi</taxon>
        <taxon>Dikarya</taxon>
        <taxon>Ascomycota</taxon>
        <taxon>Pezizomycotina</taxon>
        <taxon>Leotiomycetes</taxon>
        <taxon>Helotiales</taxon>
        <taxon>Hyaloscyphaceae</taxon>
        <taxon>Hyaloscypha</taxon>
        <taxon>Hyaloscypha variabilis</taxon>
    </lineage>
</organism>
<gene>
    <name evidence="2" type="ORF">L207DRAFT_609367</name>
</gene>
<dbReference type="PANTHER" id="PTHR35040">
    <property type="match status" value="1"/>
</dbReference>
<name>A0A2J6R2P8_HYAVF</name>
<evidence type="ECO:0000313" key="3">
    <source>
        <dbReference type="Proteomes" id="UP000235786"/>
    </source>
</evidence>
<evidence type="ECO:0000256" key="1">
    <source>
        <dbReference type="SAM" id="SignalP"/>
    </source>
</evidence>
<proteinExistence type="predicted"/>
<reference evidence="2 3" key="1">
    <citation type="submission" date="2016-04" db="EMBL/GenBank/DDBJ databases">
        <title>A degradative enzymes factory behind the ericoid mycorrhizal symbiosis.</title>
        <authorList>
            <consortium name="DOE Joint Genome Institute"/>
            <person name="Martino E."/>
            <person name="Morin E."/>
            <person name="Grelet G."/>
            <person name="Kuo A."/>
            <person name="Kohler A."/>
            <person name="Daghino S."/>
            <person name="Barry K."/>
            <person name="Choi C."/>
            <person name="Cichocki N."/>
            <person name="Clum A."/>
            <person name="Copeland A."/>
            <person name="Hainaut M."/>
            <person name="Haridas S."/>
            <person name="Labutti K."/>
            <person name="Lindquist E."/>
            <person name="Lipzen A."/>
            <person name="Khouja H.-R."/>
            <person name="Murat C."/>
            <person name="Ohm R."/>
            <person name="Olson A."/>
            <person name="Spatafora J."/>
            <person name="Veneault-Fourrey C."/>
            <person name="Henrissat B."/>
            <person name="Grigoriev I."/>
            <person name="Martin F."/>
            <person name="Perotto S."/>
        </authorList>
    </citation>
    <scope>NUCLEOTIDE SEQUENCE [LARGE SCALE GENOMIC DNA]</scope>
    <source>
        <strain evidence="2 3">F</strain>
    </source>
</reference>
<dbReference type="AlphaFoldDB" id="A0A2J6R2P8"/>
<dbReference type="PANTHER" id="PTHR35040:SF9">
    <property type="entry name" value="4-LIKE CELL SURFACE PROTEIN, PUTATIVE (AFU_ORTHOLOGUE AFUA_4G14080)-RELATED"/>
    <property type="match status" value="1"/>
</dbReference>
<dbReference type="Pfam" id="PF12138">
    <property type="entry name" value="Spherulin4"/>
    <property type="match status" value="2"/>
</dbReference>
<accession>A0A2J6R2P8</accession>
<evidence type="ECO:0000313" key="2">
    <source>
        <dbReference type="EMBL" id="PMD32765.1"/>
    </source>
</evidence>
<protein>
    <submittedName>
        <fullName evidence="2">Uncharacterized protein</fullName>
    </submittedName>
</protein>
<dbReference type="Proteomes" id="UP000235786">
    <property type="component" value="Unassembled WGS sequence"/>
</dbReference>
<dbReference type="InterPro" id="IPR021986">
    <property type="entry name" value="Spherulin4"/>
</dbReference>
<dbReference type="EMBL" id="KZ613958">
    <property type="protein sequence ID" value="PMD32765.1"/>
    <property type="molecule type" value="Genomic_DNA"/>
</dbReference>
<dbReference type="OrthoDB" id="5342184at2759"/>
<keyword evidence="1" id="KW-0732">Signal</keyword>
<sequence length="228" mass="25516">MHSFYLLFVLSLLNPSIRAAYITLPLYIDPSPTAWAPLYKAIASNPQLLFQLIINPNTVHVSYYNRNITQVESDIRTYAGWSTYPDANINLDGIFFDEAPESYTTFDFSYLSNATSYARRAFSGGHLSLNPRVLCDSRYFDLVDTVNVFESPYSSFQDPTTLDSIPVLQRNNSTIMIYSFEGSKNQQARLVTAIAGSGIGGIYITTSGGYTSFSKYWTQFVTEVALTA</sequence>